<sequence>MNAFLKAIALFLRFSAKRSLILPQAIAMFVNYYFLQGKISKLSQCLGRNNLKSR</sequence>
<dbReference type="EMBL" id="JTCM02000162">
    <property type="protein sequence ID" value="NEU77197.1"/>
    <property type="molecule type" value="Genomic_DNA"/>
</dbReference>
<accession>A0A846HI70</accession>
<comment type="caution">
    <text evidence="1">The sequence shown here is derived from an EMBL/GenBank/DDBJ whole genome shotgun (WGS) entry which is preliminary data.</text>
</comment>
<evidence type="ECO:0000313" key="1">
    <source>
        <dbReference type="EMBL" id="NEU77197.1"/>
    </source>
</evidence>
<dbReference type="AlphaFoldDB" id="A0A846HI70"/>
<dbReference type="RefSeq" id="WP_163519415.1">
    <property type="nucleotide sequence ID" value="NZ_JTCM02000162.1"/>
</dbReference>
<gene>
    <name evidence="1" type="ORF">PI95_033060</name>
</gene>
<organism evidence="1 2">
    <name type="scientific">Hassallia byssoidea VB512170</name>
    <dbReference type="NCBI Taxonomy" id="1304833"/>
    <lineage>
        <taxon>Bacteria</taxon>
        <taxon>Bacillati</taxon>
        <taxon>Cyanobacteriota</taxon>
        <taxon>Cyanophyceae</taxon>
        <taxon>Nostocales</taxon>
        <taxon>Tolypothrichaceae</taxon>
        <taxon>Hassallia</taxon>
    </lineage>
</organism>
<proteinExistence type="predicted"/>
<dbReference type="Proteomes" id="UP000031549">
    <property type="component" value="Unassembled WGS sequence"/>
</dbReference>
<protein>
    <submittedName>
        <fullName evidence="1">Uncharacterized protein</fullName>
    </submittedName>
</protein>
<reference evidence="1 2" key="1">
    <citation type="journal article" date="2015" name="Genome Announc.">
        <title>Draft Genome Sequence of Cyanobacterium Hassallia byssoidea Strain VB512170, Isolated from Monuments in India.</title>
        <authorList>
            <person name="Singh D."/>
            <person name="Chandrababunaidu M.M."/>
            <person name="Panda A."/>
            <person name="Sen D."/>
            <person name="Bhattacharyya S."/>
            <person name="Adhikary S.P."/>
            <person name="Tripathy S."/>
        </authorList>
    </citation>
    <scope>NUCLEOTIDE SEQUENCE [LARGE SCALE GENOMIC DNA]</scope>
    <source>
        <strain evidence="1 2">VB512170</strain>
    </source>
</reference>
<name>A0A846HI70_9CYAN</name>
<keyword evidence="2" id="KW-1185">Reference proteome</keyword>
<evidence type="ECO:0000313" key="2">
    <source>
        <dbReference type="Proteomes" id="UP000031549"/>
    </source>
</evidence>